<dbReference type="Proteomes" id="UP000183832">
    <property type="component" value="Unassembled WGS sequence"/>
</dbReference>
<protein>
    <submittedName>
        <fullName evidence="1">CLUMA_CG010124, isoform A</fullName>
    </submittedName>
</protein>
<sequence length="80" mass="9507">MKADSWLEFKNSELFFSMNNFHENSINRRLLSGNPKFLCGEIQPNELVHVEQEILFEANRKNMTTEILHNFPVRVTRKNL</sequence>
<accession>A0A1J1I9W3</accession>
<proteinExistence type="predicted"/>
<evidence type="ECO:0000313" key="1">
    <source>
        <dbReference type="EMBL" id="CRK96522.1"/>
    </source>
</evidence>
<gene>
    <name evidence="1" type="ORF">CLUMA_CG010124</name>
</gene>
<keyword evidence="2" id="KW-1185">Reference proteome</keyword>
<organism evidence="1 2">
    <name type="scientific">Clunio marinus</name>
    <dbReference type="NCBI Taxonomy" id="568069"/>
    <lineage>
        <taxon>Eukaryota</taxon>
        <taxon>Metazoa</taxon>
        <taxon>Ecdysozoa</taxon>
        <taxon>Arthropoda</taxon>
        <taxon>Hexapoda</taxon>
        <taxon>Insecta</taxon>
        <taxon>Pterygota</taxon>
        <taxon>Neoptera</taxon>
        <taxon>Endopterygota</taxon>
        <taxon>Diptera</taxon>
        <taxon>Nematocera</taxon>
        <taxon>Chironomoidea</taxon>
        <taxon>Chironomidae</taxon>
        <taxon>Clunio</taxon>
    </lineage>
</organism>
<name>A0A1J1I9W3_9DIPT</name>
<reference evidence="1 2" key="1">
    <citation type="submission" date="2015-04" db="EMBL/GenBank/DDBJ databases">
        <authorList>
            <person name="Syromyatnikov M.Y."/>
            <person name="Popov V.N."/>
        </authorList>
    </citation>
    <scope>NUCLEOTIDE SEQUENCE [LARGE SCALE GENOMIC DNA]</scope>
</reference>
<dbReference type="EMBL" id="CVRI01000044">
    <property type="protein sequence ID" value="CRK96522.1"/>
    <property type="molecule type" value="Genomic_DNA"/>
</dbReference>
<dbReference type="AlphaFoldDB" id="A0A1J1I9W3"/>
<evidence type="ECO:0000313" key="2">
    <source>
        <dbReference type="Proteomes" id="UP000183832"/>
    </source>
</evidence>